<dbReference type="InterPro" id="IPR029052">
    <property type="entry name" value="Metallo-depent_PP-like"/>
</dbReference>
<dbReference type="PANTHER" id="PTHR37523">
    <property type="entry name" value="METALLOPHOSPHOESTERASE"/>
    <property type="match status" value="1"/>
</dbReference>
<dbReference type="GO" id="GO:0016787">
    <property type="term" value="F:hydrolase activity"/>
    <property type="evidence" value="ECO:0007669"/>
    <property type="project" value="InterPro"/>
</dbReference>
<accession>A0A9X9S508</accession>
<proteinExistence type="predicted"/>
<dbReference type="Pfam" id="PF00149">
    <property type="entry name" value="Metallophos"/>
    <property type="match status" value="1"/>
</dbReference>
<dbReference type="PANTHER" id="PTHR37523:SF1">
    <property type="entry name" value="CALCINEURIN-LIKE PHOSPHOESTERASE DOMAIN-CONTAINING PROTEIN"/>
    <property type="match status" value="1"/>
</dbReference>
<organism evidence="2 3">
    <name type="scientific">Methanogenium organophilum</name>
    <dbReference type="NCBI Taxonomy" id="2199"/>
    <lineage>
        <taxon>Archaea</taxon>
        <taxon>Methanobacteriati</taxon>
        <taxon>Methanobacteriota</taxon>
        <taxon>Stenosarchaea group</taxon>
        <taxon>Methanomicrobia</taxon>
        <taxon>Methanomicrobiales</taxon>
        <taxon>Methanomicrobiaceae</taxon>
        <taxon>Methanogenium</taxon>
    </lineage>
</organism>
<dbReference type="Gene3D" id="3.60.21.10">
    <property type="match status" value="1"/>
</dbReference>
<dbReference type="SUPFAM" id="SSF56300">
    <property type="entry name" value="Metallo-dependent phosphatases"/>
    <property type="match status" value="1"/>
</dbReference>
<reference evidence="2" key="1">
    <citation type="submission" date="2022-11" db="EMBL/GenBank/DDBJ databases">
        <title>Complete genome sequence of Methanogenium organophilum DSM 3596.</title>
        <authorList>
            <person name="Chen S.-C."/>
            <person name="Lai S.-J."/>
            <person name="You Y.-T."/>
        </authorList>
    </citation>
    <scope>NUCLEOTIDE SEQUENCE</scope>
    <source>
        <strain evidence="2">DSM 3596</strain>
    </source>
</reference>
<evidence type="ECO:0000313" key="2">
    <source>
        <dbReference type="EMBL" id="WAI01025.1"/>
    </source>
</evidence>
<gene>
    <name evidence="2" type="ORF">OU421_11480</name>
</gene>
<protein>
    <submittedName>
        <fullName evidence="2">Metallophosphoesterase</fullName>
    </submittedName>
</protein>
<dbReference type="EMBL" id="CP113361">
    <property type="protein sequence ID" value="WAI01025.1"/>
    <property type="molecule type" value="Genomic_DNA"/>
</dbReference>
<name>A0A9X9S508_METOG</name>
<dbReference type="Proteomes" id="UP001163096">
    <property type="component" value="Chromosome"/>
</dbReference>
<feature type="domain" description="Calcineurin-like phosphoesterase" evidence="1">
    <location>
        <begin position="2"/>
        <end position="171"/>
    </location>
</feature>
<dbReference type="GeneID" id="76835732"/>
<dbReference type="InterPro" id="IPR004843">
    <property type="entry name" value="Calcineurin-like_PHP"/>
</dbReference>
<keyword evidence="3" id="KW-1185">Reference proteome</keyword>
<dbReference type="RefSeq" id="WP_268186235.1">
    <property type="nucleotide sequence ID" value="NZ_CP113361.1"/>
</dbReference>
<dbReference type="AlphaFoldDB" id="A0A9X9S508"/>
<evidence type="ECO:0000313" key="3">
    <source>
        <dbReference type="Proteomes" id="UP001163096"/>
    </source>
</evidence>
<sequence length="214" mass="23175">MMKILLLTDIHGRYDIIADFMELAPDVVVIAGDITDCGDPQEANEVFRQIDVPCLAIPGNCDARQILDVIEHSDAVNLHGTSLEIGPVTFTGIGGSNPTPFDTPFELSEEELDELLVKAMERARPNVHNILVSHAPPYCTLDDIGNANVGCKCFREQLKNFDLVCCGHIHDHTGVVAVDDTKVVNPGPASEGKCALITLGDDPKEIDVEFVTLS</sequence>
<dbReference type="KEGG" id="mou:OU421_11480"/>
<evidence type="ECO:0000259" key="1">
    <source>
        <dbReference type="Pfam" id="PF00149"/>
    </source>
</evidence>